<reference evidence="9" key="1">
    <citation type="submission" date="2021-01" db="EMBL/GenBank/DDBJ databases">
        <authorList>
            <consortium name="Genoscope - CEA"/>
            <person name="William W."/>
        </authorList>
    </citation>
    <scope>NUCLEOTIDE SEQUENCE</scope>
</reference>
<keyword evidence="1" id="KW-0723">Serine/threonine-protein kinase</keyword>
<accession>A0A8S1NNI2</accession>
<keyword evidence="4" id="KW-0418">Kinase</keyword>
<evidence type="ECO:0000313" key="9">
    <source>
        <dbReference type="EMBL" id="CAD8091926.1"/>
    </source>
</evidence>
<dbReference type="PANTHER" id="PTHR24350">
    <property type="entry name" value="SERINE/THREONINE-PROTEIN KINASE IAL-RELATED"/>
    <property type="match status" value="1"/>
</dbReference>
<evidence type="ECO:0000256" key="6">
    <source>
        <dbReference type="PIRSR" id="PIRSR630616-2"/>
    </source>
</evidence>
<sequence length="222" mass="26277">MKNLRKELDPILIQDIEINYNVFHIQDYYTELFQLKKVISKIILPKTQQLSNYNMLQFIGKGKYSEVQLACEITTGIHVALKIIKKQQIQSIWKSIAQELKIQYLLNHPNNVKLYTFFQTKIQNQKTFSYDMIELNQLISLILSILQNKKDLHNVVLQVTFPLRLLRERIMIKVQICGIWVGETPWEDLSYLEVQEIILSGNIRFPSKFTPESKDFIKKILY</sequence>
<dbReference type="PROSITE" id="PS00107">
    <property type="entry name" value="PROTEIN_KINASE_ATP"/>
    <property type="match status" value="1"/>
</dbReference>
<proteinExistence type="predicted"/>
<keyword evidence="3 6" id="KW-0547">Nucleotide-binding</keyword>
<evidence type="ECO:0000256" key="2">
    <source>
        <dbReference type="ARBA" id="ARBA00022679"/>
    </source>
</evidence>
<evidence type="ECO:0000256" key="4">
    <source>
        <dbReference type="ARBA" id="ARBA00022777"/>
    </source>
</evidence>
<dbReference type="SMART" id="SM00220">
    <property type="entry name" value="S_TKc"/>
    <property type="match status" value="1"/>
</dbReference>
<feature type="binding site" evidence="7">
    <location>
        <position position="86"/>
    </location>
    <ligand>
        <name>ATP</name>
        <dbReference type="ChEBI" id="CHEBI:30616"/>
    </ligand>
</feature>
<evidence type="ECO:0000256" key="1">
    <source>
        <dbReference type="ARBA" id="ARBA00022527"/>
    </source>
</evidence>
<evidence type="ECO:0000256" key="3">
    <source>
        <dbReference type="ARBA" id="ARBA00022741"/>
    </source>
</evidence>
<feature type="binding site" evidence="6">
    <location>
        <position position="82"/>
    </location>
    <ligand>
        <name>ATP</name>
        <dbReference type="ChEBI" id="CHEBI:30616"/>
    </ligand>
</feature>
<gene>
    <name evidence="9" type="ORF">PPRIM_AZ9-3.1.T0890130</name>
</gene>
<feature type="domain" description="Protein kinase" evidence="8">
    <location>
        <begin position="53"/>
        <end position="222"/>
    </location>
</feature>
<dbReference type="EMBL" id="CAJJDM010000092">
    <property type="protein sequence ID" value="CAD8091926.1"/>
    <property type="molecule type" value="Genomic_DNA"/>
</dbReference>
<dbReference type="Proteomes" id="UP000688137">
    <property type="component" value="Unassembled WGS sequence"/>
</dbReference>
<dbReference type="GO" id="GO:0005524">
    <property type="term" value="F:ATP binding"/>
    <property type="evidence" value="ECO:0007669"/>
    <property type="project" value="UniProtKB-UniRule"/>
</dbReference>
<feature type="binding site" evidence="6">
    <location>
        <position position="63"/>
    </location>
    <ligand>
        <name>ATP</name>
        <dbReference type="ChEBI" id="CHEBI:30616"/>
    </ligand>
</feature>
<dbReference type="AlphaFoldDB" id="A0A8S1NNI2"/>
<keyword evidence="5 6" id="KW-0067">ATP-binding</keyword>
<dbReference type="PROSITE" id="PS50011">
    <property type="entry name" value="PROTEIN_KINASE_DOM"/>
    <property type="match status" value="1"/>
</dbReference>
<evidence type="ECO:0000259" key="8">
    <source>
        <dbReference type="PROSITE" id="PS50011"/>
    </source>
</evidence>
<dbReference type="InterPro" id="IPR000719">
    <property type="entry name" value="Prot_kinase_dom"/>
</dbReference>
<protein>
    <recommendedName>
        <fullName evidence="8">Protein kinase domain-containing protein</fullName>
    </recommendedName>
</protein>
<dbReference type="InterPro" id="IPR030616">
    <property type="entry name" value="Aur-like"/>
</dbReference>
<dbReference type="InterPro" id="IPR017441">
    <property type="entry name" value="Protein_kinase_ATP_BS"/>
</dbReference>
<evidence type="ECO:0000256" key="5">
    <source>
        <dbReference type="ARBA" id="ARBA00022840"/>
    </source>
</evidence>
<organism evidence="9 10">
    <name type="scientific">Paramecium primaurelia</name>
    <dbReference type="NCBI Taxonomy" id="5886"/>
    <lineage>
        <taxon>Eukaryota</taxon>
        <taxon>Sar</taxon>
        <taxon>Alveolata</taxon>
        <taxon>Ciliophora</taxon>
        <taxon>Intramacronucleata</taxon>
        <taxon>Oligohymenophorea</taxon>
        <taxon>Peniculida</taxon>
        <taxon>Parameciidae</taxon>
        <taxon>Paramecium</taxon>
    </lineage>
</organism>
<evidence type="ECO:0000313" key="10">
    <source>
        <dbReference type="Proteomes" id="UP000688137"/>
    </source>
</evidence>
<comment type="caution">
    <text evidence="9">The sequence shown here is derived from an EMBL/GenBank/DDBJ whole genome shotgun (WGS) entry which is preliminary data.</text>
</comment>
<dbReference type="GO" id="GO:0004674">
    <property type="term" value="F:protein serine/threonine kinase activity"/>
    <property type="evidence" value="ECO:0007669"/>
    <property type="project" value="UniProtKB-KW"/>
</dbReference>
<dbReference type="Pfam" id="PF00069">
    <property type="entry name" value="Pkinase"/>
    <property type="match status" value="1"/>
</dbReference>
<keyword evidence="10" id="KW-1185">Reference proteome</keyword>
<evidence type="ECO:0000256" key="7">
    <source>
        <dbReference type="PROSITE-ProRule" id="PRU10141"/>
    </source>
</evidence>
<name>A0A8S1NNI2_PARPR</name>
<keyword evidence="2" id="KW-0808">Transferase</keyword>